<dbReference type="InterPro" id="IPR056906">
    <property type="entry name" value="ORF2/G2P_dom"/>
</dbReference>
<dbReference type="Proteomes" id="UP000322558">
    <property type="component" value="Segment"/>
</dbReference>
<proteinExistence type="predicted"/>
<evidence type="ECO:0000259" key="1">
    <source>
        <dbReference type="Pfam" id="PF23343"/>
    </source>
</evidence>
<dbReference type="Pfam" id="PF23343">
    <property type="entry name" value="REP_ORF2-G2P"/>
    <property type="match status" value="1"/>
</dbReference>
<dbReference type="EMBL" id="MK249205">
    <property type="protein sequence ID" value="QCQ85001.1"/>
    <property type="molecule type" value="Genomic_DNA"/>
</dbReference>
<sequence>MPCFGPLTAYHGKSVNPATGKRSLVFKLSLSFDGLRISVPCQRCIGCRLERARLWAIRCMHEKRMHSESAFVTLTYANEHLPSGLSLVKRDVQLFMKRLRKVRCSGLRFFACGEYGEQYRRPHYHVLFFNTSFPDMRFYKMSAGGDSLFKSAELKSLWPLGENIVGGVTFDSCCYVAGYCTKVVRGDAAVAHYGSRLPEFSLMSRRPGIGRPWFEKFYDEAYAHDSAIMNEREVGLPRYYDNLFSAVDGDRLAELKIARRERANLKWLDSVPKRLRVRERFEELKYQRFVREP</sequence>
<name>A0A4P8PKF6_9VIRU</name>
<accession>A0A4P8PKF6</accession>
<protein>
    <submittedName>
        <fullName evidence="2">Replication initiator protein</fullName>
    </submittedName>
</protein>
<evidence type="ECO:0000313" key="2">
    <source>
        <dbReference type="EMBL" id="QCQ85001.1"/>
    </source>
</evidence>
<reference evidence="2" key="1">
    <citation type="submission" date="2018-12" db="EMBL/GenBank/DDBJ databases">
        <title>Singled stranded DNA viruses identified in blackflies (Austrosimulium ungulatum) sampled in New Zealand.</title>
        <authorList>
            <person name="Kraberger S."/>
            <person name="Fontenele R.S."/>
            <person name="Schmidlin K."/>
            <person name="Walters M."/>
            <person name="Varsani A."/>
        </authorList>
    </citation>
    <scope>NUCLEOTIDE SEQUENCE [LARGE SCALE GENOMIC DNA]</scope>
    <source>
        <strain evidence="2">148</strain>
    </source>
</reference>
<feature type="domain" description="Replication-associated protein ORF2/G2P" evidence="1">
    <location>
        <begin position="70"/>
        <end position="182"/>
    </location>
</feature>
<organism evidence="2">
    <name type="scientific">Blackfly microvirus SF02</name>
    <dbReference type="NCBI Taxonomy" id="2576452"/>
    <lineage>
        <taxon>Viruses</taxon>
        <taxon>Monodnaviria</taxon>
        <taxon>Sangervirae</taxon>
        <taxon>Phixviricota</taxon>
        <taxon>Malgrandaviricetes</taxon>
        <taxon>Petitvirales</taxon>
        <taxon>Microviridae</taxon>
        <taxon>Microvirus</taxon>
    </lineage>
</organism>